<protein>
    <submittedName>
        <fullName evidence="1">Uncharacterized protein</fullName>
    </submittedName>
</protein>
<evidence type="ECO:0000313" key="2">
    <source>
        <dbReference type="Proteomes" id="UP000222542"/>
    </source>
</evidence>
<accession>A0A2G3AGV9</accession>
<dbReference type="OMA" id="CYFAREN"/>
<name>A0A2G3AGV9_CAPAN</name>
<dbReference type="EMBL" id="AYRZ02000001">
    <property type="protein sequence ID" value="PHT93403.1"/>
    <property type="molecule type" value="Genomic_DNA"/>
</dbReference>
<evidence type="ECO:0000313" key="1">
    <source>
        <dbReference type="EMBL" id="PHT93403.1"/>
    </source>
</evidence>
<comment type="caution">
    <text evidence="1">The sequence shown here is derived from an EMBL/GenBank/DDBJ whole genome shotgun (WGS) entry which is preliminary data.</text>
</comment>
<dbReference type="AlphaFoldDB" id="A0A2G3AGV9"/>
<keyword evidence="2" id="KW-1185">Reference proteome</keyword>
<dbReference type="Proteomes" id="UP000222542">
    <property type="component" value="Unassembled WGS sequence"/>
</dbReference>
<sequence length="305" mass="34843">MPKERIEKFSTKLSSSEGNIQMKMDEEHLIFCYFARENRKDGQLFLEVCTQQSHPLRREMSHKAFQDLKKIMTVPVIQVPSITLELLGSNNLAHKIKGKLKDDVTSEKIYGLTEKGKETTLSHYTSVGKNKESEDEKMPQQTSVFERIGRLTPHVSIFEKLGCKDKNRSSNQMEREDDTSRTSFFYHFGTTKNSLAQKGLLENKKQGFLEGIDDKDIHSIFPSRMKRKVVLSITTDGSVKVKRSTIVLTNQFCGETKNEKEEAIMTSEGSQLEDSNFLQASYHITVEEGPYFDGVDDDVQEDPPQ</sequence>
<reference evidence="1 2" key="1">
    <citation type="journal article" date="2014" name="Nat. Genet.">
        <title>Genome sequence of the hot pepper provides insights into the evolution of pungency in Capsicum species.</title>
        <authorList>
            <person name="Kim S."/>
            <person name="Park M."/>
            <person name="Yeom S.I."/>
            <person name="Kim Y.M."/>
            <person name="Lee J.M."/>
            <person name="Lee H.A."/>
            <person name="Seo E."/>
            <person name="Choi J."/>
            <person name="Cheong K."/>
            <person name="Kim K.T."/>
            <person name="Jung K."/>
            <person name="Lee G.W."/>
            <person name="Oh S.K."/>
            <person name="Bae C."/>
            <person name="Kim S.B."/>
            <person name="Lee H.Y."/>
            <person name="Kim S.Y."/>
            <person name="Kim M.S."/>
            <person name="Kang B.C."/>
            <person name="Jo Y.D."/>
            <person name="Yang H.B."/>
            <person name="Jeong H.J."/>
            <person name="Kang W.H."/>
            <person name="Kwon J.K."/>
            <person name="Shin C."/>
            <person name="Lim J.Y."/>
            <person name="Park J.H."/>
            <person name="Huh J.H."/>
            <person name="Kim J.S."/>
            <person name="Kim B.D."/>
            <person name="Cohen O."/>
            <person name="Paran I."/>
            <person name="Suh M.C."/>
            <person name="Lee S.B."/>
            <person name="Kim Y.K."/>
            <person name="Shin Y."/>
            <person name="Noh S.J."/>
            <person name="Park J."/>
            <person name="Seo Y.S."/>
            <person name="Kwon S.Y."/>
            <person name="Kim H.A."/>
            <person name="Park J.M."/>
            <person name="Kim H.J."/>
            <person name="Choi S.B."/>
            <person name="Bosland P.W."/>
            <person name="Reeves G."/>
            <person name="Jo S.H."/>
            <person name="Lee B.W."/>
            <person name="Cho H.T."/>
            <person name="Choi H.S."/>
            <person name="Lee M.S."/>
            <person name="Yu Y."/>
            <person name="Do Choi Y."/>
            <person name="Park B.S."/>
            <person name="van Deynze A."/>
            <person name="Ashrafi H."/>
            <person name="Hill T."/>
            <person name="Kim W.T."/>
            <person name="Pai H.S."/>
            <person name="Ahn H.K."/>
            <person name="Yeam I."/>
            <person name="Giovannoni J.J."/>
            <person name="Rose J.K."/>
            <person name="Sorensen I."/>
            <person name="Lee S.J."/>
            <person name="Kim R.W."/>
            <person name="Choi I.Y."/>
            <person name="Choi B.S."/>
            <person name="Lim J.S."/>
            <person name="Lee Y.H."/>
            <person name="Choi D."/>
        </authorList>
    </citation>
    <scope>NUCLEOTIDE SEQUENCE [LARGE SCALE GENOMIC DNA]</scope>
    <source>
        <strain evidence="2">cv. CM334</strain>
    </source>
</reference>
<organism evidence="1 2">
    <name type="scientific">Capsicum annuum</name>
    <name type="common">Capsicum pepper</name>
    <dbReference type="NCBI Taxonomy" id="4072"/>
    <lineage>
        <taxon>Eukaryota</taxon>
        <taxon>Viridiplantae</taxon>
        <taxon>Streptophyta</taxon>
        <taxon>Embryophyta</taxon>
        <taxon>Tracheophyta</taxon>
        <taxon>Spermatophyta</taxon>
        <taxon>Magnoliopsida</taxon>
        <taxon>eudicotyledons</taxon>
        <taxon>Gunneridae</taxon>
        <taxon>Pentapetalae</taxon>
        <taxon>asterids</taxon>
        <taxon>lamiids</taxon>
        <taxon>Solanales</taxon>
        <taxon>Solanaceae</taxon>
        <taxon>Solanoideae</taxon>
        <taxon>Capsiceae</taxon>
        <taxon>Capsicum</taxon>
    </lineage>
</organism>
<dbReference type="Gramene" id="PHT93403">
    <property type="protein sequence ID" value="PHT93403"/>
    <property type="gene ID" value="T459_01285"/>
</dbReference>
<gene>
    <name evidence="1" type="ORF">T459_01285</name>
</gene>
<reference evidence="1 2" key="2">
    <citation type="journal article" date="2017" name="Genome Biol.">
        <title>New reference genome sequences of hot pepper reveal the massive evolution of plant disease-resistance genes by retroduplication.</title>
        <authorList>
            <person name="Kim S."/>
            <person name="Park J."/>
            <person name="Yeom S.I."/>
            <person name="Kim Y.M."/>
            <person name="Seo E."/>
            <person name="Kim K.T."/>
            <person name="Kim M.S."/>
            <person name="Lee J.M."/>
            <person name="Cheong K."/>
            <person name="Shin H.S."/>
            <person name="Kim S.B."/>
            <person name="Han K."/>
            <person name="Lee J."/>
            <person name="Park M."/>
            <person name="Lee H.A."/>
            <person name="Lee H.Y."/>
            <person name="Lee Y."/>
            <person name="Oh S."/>
            <person name="Lee J.H."/>
            <person name="Choi E."/>
            <person name="Choi E."/>
            <person name="Lee S.E."/>
            <person name="Jeon J."/>
            <person name="Kim H."/>
            <person name="Choi G."/>
            <person name="Song H."/>
            <person name="Lee J."/>
            <person name="Lee S.C."/>
            <person name="Kwon J.K."/>
            <person name="Lee H.Y."/>
            <person name="Koo N."/>
            <person name="Hong Y."/>
            <person name="Kim R.W."/>
            <person name="Kang W.H."/>
            <person name="Huh J.H."/>
            <person name="Kang B.C."/>
            <person name="Yang T.J."/>
            <person name="Lee Y.H."/>
            <person name="Bennetzen J.L."/>
            <person name="Choi D."/>
        </authorList>
    </citation>
    <scope>NUCLEOTIDE SEQUENCE [LARGE SCALE GENOMIC DNA]</scope>
    <source>
        <strain evidence="2">cv. CM334</strain>
    </source>
</reference>
<proteinExistence type="predicted"/>